<name>G3NVS2_GASAC</name>
<organism evidence="1">
    <name type="scientific">Gasterosteus aculeatus</name>
    <name type="common">Three-spined stickleback</name>
    <dbReference type="NCBI Taxonomy" id="69293"/>
    <lineage>
        <taxon>Eukaryota</taxon>
        <taxon>Metazoa</taxon>
        <taxon>Chordata</taxon>
        <taxon>Craniata</taxon>
        <taxon>Vertebrata</taxon>
        <taxon>Euteleostomi</taxon>
        <taxon>Actinopterygii</taxon>
        <taxon>Neopterygii</taxon>
        <taxon>Teleostei</taxon>
        <taxon>Neoteleostei</taxon>
        <taxon>Acanthomorphata</taxon>
        <taxon>Eupercaria</taxon>
        <taxon>Perciformes</taxon>
        <taxon>Cottioidei</taxon>
        <taxon>Gasterosteales</taxon>
        <taxon>Gasterosteidae</taxon>
        <taxon>Gasterosteus</taxon>
    </lineage>
</organism>
<dbReference type="AlphaFoldDB" id="G3NVS2"/>
<dbReference type="Bgee" id="ENSGACG00000007133">
    <property type="expression patterns" value="Expressed in intestinal epithelial cell and 13 other cell types or tissues"/>
</dbReference>
<evidence type="ECO:0000313" key="1">
    <source>
        <dbReference type="Ensembl" id="ENSGACP00000009441.1"/>
    </source>
</evidence>
<protein>
    <submittedName>
        <fullName evidence="1">Uncharacterized protein</fullName>
    </submittedName>
</protein>
<accession>G3NVS2</accession>
<proteinExistence type="predicted"/>
<dbReference type="InParanoid" id="G3NVS2"/>
<dbReference type="Ensembl" id="ENSGACT00000009461.1">
    <property type="protein sequence ID" value="ENSGACP00000009441.1"/>
    <property type="gene ID" value="ENSGACG00000007133.1"/>
</dbReference>
<reference evidence="1" key="1">
    <citation type="submission" date="2006-01" db="EMBL/GenBank/DDBJ databases">
        <authorList>
            <person name="Lindblad-Toh K."/>
            <person name="Mauceli E."/>
            <person name="Grabherr M."/>
            <person name="Chang J.L."/>
            <person name="Lander E.S."/>
        </authorList>
    </citation>
    <scope>NUCLEOTIDE SEQUENCE [LARGE SCALE GENOMIC DNA]</scope>
</reference>
<reference evidence="1" key="2">
    <citation type="submission" date="2024-04" db="UniProtKB">
        <authorList>
            <consortium name="Ensembl"/>
        </authorList>
    </citation>
    <scope>IDENTIFICATION</scope>
</reference>
<sequence>YSKTRPEALGGSATHKPVQRHWRRFWGDATVPQVFKRKRLTVNVTTRMRGGSPHWTPKHLIALNHLLNTLRKPAVFLCKYL</sequence>